<reference evidence="3 4" key="3">
    <citation type="journal article" date="2017" name="G3 (Bethesda)">
        <title>Comparative analysis highlights variable genome content of wheat rusts and divergence of the mating loci.</title>
        <authorList>
            <person name="Cuomo C.A."/>
            <person name="Bakkeren G."/>
            <person name="Khalil H.B."/>
            <person name="Panwar V."/>
            <person name="Joly D."/>
            <person name="Linning R."/>
            <person name="Sakthikumar S."/>
            <person name="Song X."/>
            <person name="Adiconis X."/>
            <person name="Fan L."/>
            <person name="Goldberg J.M."/>
            <person name="Levin J.Z."/>
            <person name="Young S."/>
            <person name="Zeng Q."/>
            <person name="Anikster Y."/>
            <person name="Bruce M."/>
            <person name="Wang M."/>
            <person name="Yin C."/>
            <person name="McCallum B."/>
            <person name="Szabo L.J."/>
            <person name="Hulbert S."/>
            <person name="Chen X."/>
            <person name="Fellers J.P."/>
        </authorList>
    </citation>
    <scope>NUCLEOTIDE SEQUENCE</scope>
    <source>
        <strain evidence="3">isolate 1-1 / race 1 (BBBD)</strain>
        <strain evidence="4">Isolate 1-1 / race 1 (BBBD)</strain>
    </source>
</reference>
<feature type="non-terminal residue" evidence="2">
    <location>
        <position position="74"/>
    </location>
</feature>
<protein>
    <submittedName>
        <fullName evidence="2 3">Uncharacterized protein</fullName>
    </submittedName>
</protein>
<organism evidence="2">
    <name type="scientific">Puccinia triticina (isolate 1-1 / race 1 (BBBD))</name>
    <name type="common">Brown leaf rust fungus</name>
    <dbReference type="NCBI Taxonomy" id="630390"/>
    <lineage>
        <taxon>Eukaryota</taxon>
        <taxon>Fungi</taxon>
        <taxon>Dikarya</taxon>
        <taxon>Basidiomycota</taxon>
        <taxon>Pucciniomycotina</taxon>
        <taxon>Pucciniomycetes</taxon>
        <taxon>Pucciniales</taxon>
        <taxon>Pucciniaceae</taxon>
        <taxon>Puccinia</taxon>
    </lineage>
</organism>
<dbReference type="AlphaFoldDB" id="A0A180FZD5"/>
<evidence type="ECO:0000313" key="2">
    <source>
        <dbReference type="EMBL" id="OAV85658.1"/>
    </source>
</evidence>
<gene>
    <name evidence="2" type="ORF">PTTG_30361</name>
</gene>
<reference evidence="2" key="1">
    <citation type="submission" date="2009-11" db="EMBL/GenBank/DDBJ databases">
        <authorList>
            <consortium name="The Broad Institute Genome Sequencing Platform"/>
            <person name="Ward D."/>
            <person name="Feldgarden M."/>
            <person name="Earl A."/>
            <person name="Young S.K."/>
            <person name="Zeng Q."/>
            <person name="Koehrsen M."/>
            <person name="Alvarado L."/>
            <person name="Berlin A."/>
            <person name="Bochicchio J."/>
            <person name="Borenstein D."/>
            <person name="Chapman S.B."/>
            <person name="Chen Z."/>
            <person name="Engels R."/>
            <person name="Freedman E."/>
            <person name="Gellesch M."/>
            <person name="Goldberg J."/>
            <person name="Griggs A."/>
            <person name="Gujja S."/>
            <person name="Heilman E."/>
            <person name="Heiman D."/>
            <person name="Hepburn T."/>
            <person name="Howarth C."/>
            <person name="Jen D."/>
            <person name="Larson L."/>
            <person name="Lewis B."/>
            <person name="Mehta T."/>
            <person name="Park D."/>
            <person name="Pearson M."/>
            <person name="Roberts A."/>
            <person name="Saif S."/>
            <person name="Shea T."/>
            <person name="Shenoy N."/>
            <person name="Sisk P."/>
            <person name="Stolte C."/>
            <person name="Sykes S."/>
            <person name="Thomson T."/>
            <person name="Walk T."/>
            <person name="White J."/>
            <person name="Yandava C."/>
            <person name="Izard J."/>
            <person name="Baranova O.V."/>
            <person name="Blanton J.M."/>
            <person name="Tanner A.C."/>
            <person name="Dewhirst F.E."/>
            <person name="Haas B."/>
            <person name="Nusbaum C."/>
            <person name="Birren B."/>
        </authorList>
    </citation>
    <scope>NUCLEOTIDE SEQUENCE [LARGE SCALE GENOMIC DNA]</scope>
    <source>
        <strain evidence="2">1-1 BBBD Race 1</strain>
    </source>
</reference>
<evidence type="ECO:0000256" key="1">
    <source>
        <dbReference type="SAM" id="MobiDB-lite"/>
    </source>
</evidence>
<keyword evidence="4" id="KW-1185">Reference proteome</keyword>
<proteinExistence type="predicted"/>
<dbReference type="VEuPathDB" id="FungiDB:PTTG_30361"/>
<reference evidence="3" key="4">
    <citation type="submission" date="2025-05" db="UniProtKB">
        <authorList>
            <consortium name="EnsemblFungi"/>
        </authorList>
    </citation>
    <scope>IDENTIFICATION</scope>
    <source>
        <strain evidence="3">isolate 1-1 / race 1 (BBBD)</strain>
    </source>
</reference>
<dbReference type="EnsemblFungi" id="PTTG_30361-t43_1">
    <property type="protein sequence ID" value="PTTG_30361-t43_1-p1"/>
    <property type="gene ID" value="PTTG_30361"/>
</dbReference>
<feature type="compositionally biased region" description="Low complexity" evidence="1">
    <location>
        <begin position="1"/>
        <end position="35"/>
    </location>
</feature>
<accession>A0A180FZD5</accession>
<sequence>MSSSSQSNNDAQNARQQSQQASRAESRLSSRSALNHSNAQRHRASRGAPYAPPLRGSQANPDLTQGLAVGAARP</sequence>
<reference evidence="2" key="2">
    <citation type="submission" date="2016-05" db="EMBL/GenBank/DDBJ databases">
        <title>Comparative analysis highlights variable genome content of wheat rusts and divergence of the mating loci.</title>
        <authorList>
            <person name="Cuomo C.A."/>
            <person name="Bakkeren G."/>
            <person name="Szabo L."/>
            <person name="Khalil H."/>
            <person name="Joly D."/>
            <person name="Goldberg J."/>
            <person name="Young S."/>
            <person name="Zeng Q."/>
            <person name="Fellers J."/>
        </authorList>
    </citation>
    <scope>NUCLEOTIDE SEQUENCE [LARGE SCALE GENOMIC DNA]</scope>
    <source>
        <strain evidence="2">1-1 BBBD Race 1</strain>
    </source>
</reference>
<evidence type="ECO:0000313" key="3">
    <source>
        <dbReference type="EnsemblFungi" id="PTTG_30361-t43_1-p1"/>
    </source>
</evidence>
<dbReference type="Proteomes" id="UP000005240">
    <property type="component" value="Unassembled WGS sequence"/>
</dbReference>
<dbReference type="EMBL" id="ADAS02003115">
    <property type="protein sequence ID" value="OAV85658.1"/>
    <property type="molecule type" value="Genomic_DNA"/>
</dbReference>
<evidence type="ECO:0000313" key="4">
    <source>
        <dbReference type="Proteomes" id="UP000005240"/>
    </source>
</evidence>
<name>A0A180FZD5_PUCT1</name>
<feature type="region of interest" description="Disordered" evidence="1">
    <location>
        <begin position="1"/>
        <end position="74"/>
    </location>
</feature>